<organism evidence="3 4">
    <name type="scientific">Carpediemonas membranifera</name>
    <dbReference type="NCBI Taxonomy" id="201153"/>
    <lineage>
        <taxon>Eukaryota</taxon>
        <taxon>Metamonada</taxon>
        <taxon>Carpediemonas-like organisms</taxon>
        <taxon>Carpediemonas</taxon>
    </lineage>
</organism>
<protein>
    <submittedName>
        <fullName evidence="3">Pyridoxal-phosphate dependent enzyme</fullName>
    </submittedName>
</protein>
<dbReference type="Gene3D" id="3.40.50.1100">
    <property type="match status" value="2"/>
</dbReference>
<feature type="region of interest" description="Disordered" evidence="1">
    <location>
        <begin position="385"/>
        <end position="466"/>
    </location>
</feature>
<feature type="domain" description="Tryptophan synthase beta chain-like PALP" evidence="2">
    <location>
        <begin position="100"/>
        <end position="283"/>
    </location>
</feature>
<dbReference type="Proteomes" id="UP000717585">
    <property type="component" value="Unassembled WGS sequence"/>
</dbReference>
<gene>
    <name evidence="3" type="ORF">J8273_8376</name>
</gene>
<feature type="compositionally biased region" description="Basic residues" evidence="1">
    <location>
        <begin position="400"/>
        <end position="419"/>
    </location>
</feature>
<proteinExistence type="predicted"/>
<dbReference type="InterPro" id="IPR001926">
    <property type="entry name" value="TrpB-like_PALP"/>
</dbReference>
<dbReference type="InterPro" id="IPR050214">
    <property type="entry name" value="Cys_Synth/Cystath_Beta-Synth"/>
</dbReference>
<dbReference type="AlphaFoldDB" id="A0A8J6AZG9"/>
<evidence type="ECO:0000313" key="4">
    <source>
        <dbReference type="Proteomes" id="UP000717585"/>
    </source>
</evidence>
<dbReference type="PANTHER" id="PTHR10314">
    <property type="entry name" value="CYSTATHIONINE BETA-SYNTHASE"/>
    <property type="match status" value="1"/>
</dbReference>
<dbReference type="Pfam" id="PF00291">
    <property type="entry name" value="PALP"/>
    <property type="match status" value="1"/>
</dbReference>
<evidence type="ECO:0000259" key="2">
    <source>
        <dbReference type="Pfam" id="PF00291"/>
    </source>
</evidence>
<reference evidence="3" key="1">
    <citation type="submission" date="2021-05" db="EMBL/GenBank/DDBJ databases">
        <title>A free-living protist that lacks canonical eukaryotic 1 DNA replication and segregation systems.</title>
        <authorList>
            <person name="Salas-Leiva D.E."/>
            <person name="Tromer E.C."/>
            <person name="Curtis B.A."/>
            <person name="Jerlstrom-Hultqvist J."/>
            <person name="Kolisko M."/>
            <person name="Yi Z."/>
            <person name="Salas-Leiva J.S."/>
            <person name="Gallot-Lavallee L."/>
            <person name="Kops G.J.P.L."/>
            <person name="Archibald J.M."/>
            <person name="Simpson A.G.B."/>
            <person name="Roger A.J."/>
        </authorList>
    </citation>
    <scope>NUCLEOTIDE SEQUENCE</scope>
    <source>
        <strain evidence="3">BICM</strain>
    </source>
</reference>
<comment type="caution">
    <text evidence="3">The sequence shown here is derived from an EMBL/GenBank/DDBJ whole genome shotgun (WGS) entry which is preliminary data.</text>
</comment>
<evidence type="ECO:0000256" key="1">
    <source>
        <dbReference type="SAM" id="MobiDB-lite"/>
    </source>
</evidence>
<sequence>MSLDLDNKVVQNNIKLFQKRGILLPTLDQMVDPSKIPQEVREALMKVDIEETNPLNLFRITWKNDGKTGGFRDVPNFVELPSSLTGTKARMVLLAGKYFPTGAHKVGATFCALVDHLTTGRFDPEVQEAMWPSTGNYCRGGAFDSCLLGCKAVALLPEEMSQERFDYLRRLGAEVFGTPGCESNVKEIFDKAKELCGERGENIVNFNQFEQLGNPAWHKFCTGRAVEEVFNSIKHEGDELAGYFSMSGSAGTIGASEHLREVFPHVLVGVGEPEQCPVLTENGFGGHRIEGVGDKHVPWVHNVKNMDFAAQIDDDLTVDVFRMCMEPVGREYLRSKGRRVHRRGHRAPRHLWLRQSPWRHQDGQVLRADRERRRLHHRHRLEPHVHVPPRGVHQGQGPLHPRRRRRHLRPPHGHAHRGLRRDDLRRAQARPQPQVLHLRGAAGQDRRGAQRPVVRPQLLAARARYG</sequence>
<dbReference type="EMBL" id="JAHDYR010000067">
    <property type="protein sequence ID" value="KAG9389702.1"/>
    <property type="molecule type" value="Genomic_DNA"/>
</dbReference>
<dbReference type="InterPro" id="IPR036052">
    <property type="entry name" value="TrpB-like_PALP_sf"/>
</dbReference>
<dbReference type="SUPFAM" id="SSF53686">
    <property type="entry name" value="Tryptophan synthase beta subunit-like PLP-dependent enzymes"/>
    <property type="match status" value="1"/>
</dbReference>
<keyword evidence="4" id="KW-1185">Reference proteome</keyword>
<accession>A0A8J6AZG9</accession>
<dbReference type="OrthoDB" id="10259545at2759"/>
<name>A0A8J6AZG9_9EUKA</name>
<evidence type="ECO:0000313" key="3">
    <source>
        <dbReference type="EMBL" id="KAG9389702.1"/>
    </source>
</evidence>